<keyword evidence="2" id="KW-0812">Transmembrane</keyword>
<protein>
    <recommendedName>
        <fullName evidence="6">TRP C-terminal domain-containing protein</fullName>
    </recommendedName>
</protein>
<dbReference type="EMBL" id="PQFF01000128">
    <property type="protein sequence ID" value="RHZ80333.1"/>
    <property type="molecule type" value="Genomic_DNA"/>
</dbReference>
<name>A0A397J5I9_9GLOM</name>
<evidence type="ECO:0000256" key="1">
    <source>
        <dbReference type="SAM" id="MobiDB-lite"/>
    </source>
</evidence>
<dbReference type="STRING" id="1348612.A0A397J5I9"/>
<feature type="transmembrane region" description="Helical" evidence="2">
    <location>
        <begin position="884"/>
        <end position="907"/>
    </location>
</feature>
<comment type="caution">
    <text evidence="4">The sequence shown here is derived from an EMBL/GenBank/DDBJ whole genome shotgun (WGS) entry which is preliminary data.</text>
</comment>
<feature type="region of interest" description="Disordered" evidence="1">
    <location>
        <begin position="1128"/>
        <end position="1182"/>
    </location>
</feature>
<keyword evidence="2" id="KW-0472">Membrane</keyword>
<feature type="transmembrane region" description="Helical" evidence="2">
    <location>
        <begin position="846"/>
        <end position="864"/>
    </location>
</feature>
<evidence type="ECO:0000313" key="5">
    <source>
        <dbReference type="Proteomes" id="UP000266861"/>
    </source>
</evidence>
<feature type="compositionally biased region" description="Polar residues" evidence="1">
    <location>
        <begin position="1149"/>
        <end position="1170"/>
    </location>
</feature>
<dbReference type="OrthoDB" id="2391949at2759"/>
<feature type="transmembrane region" description="Helical" evidence="2">
    <location>
        <begin position="738"/>
        <end position="758"/>
    </location>
</feature>
<keyword evidence="3" id="KW-0732">Signal</keyword>
<evidence type="ECO:0008006" key="6">
    <source>
        <dbReference type="Google" id="ProtNLM"/>
    </source>
</evidence>
<accession>A0A397J5I9</accession>
<keyword evidence="5" id="KW-1185">Reference proteome</keyword>
<proteinExistence type="predicted"/>
<feature type="chain" id="PRO_5017196904" description="TRP C-terminal domain-containing protein" evidence="3">
    <location>
        <begin position="47"/>
        <end position="1182"/>
    </location>
</feature>
<feature type="transmembrane region" description="Helical" evidence="2">
    <location>
        <begin position="770"/>
        <end position="795"/>
    </location>
</feature>
<feature type="signal peptide" evidence="3">
    <location>
        <begin position="1"/>
        <end position="46"/>
    </location>
</feature>
<evidence type="ECO:0000256" key="2">
    <source>
        <dbReference type="SAM" id="Phobius"/>
    </source>
</evidence>
<feature type="transmembrane region" description="Helical" evidence="2">
    <location>
        <begin position="919"/>
        <end position="936"/>
    </location>
</feature>
<organism evidence="4 5">
    <name type="scientific">Diversispora epigaea</name>
    <dbReference type="NCBI Taxonomy" id="1348612"/>
    <lineage>
        <taxon>Eukaryota</taxon>
        <taxon>Fungi</taxon>
        <taxon>Fungi incertae sedis</taxon>
        <taxon>Mucoromycota</taxon>
        <taxon>Glomeromycotina</taxon>
        <taxon>Glomeromycetes</taxon>
        <taxon>Diversisporales</taxon>
        <taxon>Diversisporaceae</taxon>
        <taxon>Diversispora</taxon>
    </lineage>
</organism>
<keyword evidence="2" id="KW-1133">Transmembrane helix</keyword>
<sequence>MKRKSRIFEKTSTIAIKSGRGGGGGDGISLLLLLLLLSSLTLSSLAQQLPELTLNETEIIDKIIYEDGTILIRVTDTTAVTPNTTCSNNKSNHQELNFKIIKTDGSILSFDLSNNTIPESNYCQIDGSDFTRKPIINNTNTNYIIDGESNDSNNKDAIRIFPISNSYVLVTYFCKVPNSLEICGLIIDWNGKILSEVSFDQNPDCTDSEIVLNINPDTEEFLRACFIFNDQEKTIEWTKYSFLSGSIKQLTTGKISNVYSYTTNITKLFATEDGGYALITSQNAAADIWKIFVSFIPSSLSSDDKIEKGPFQLDSRGTYKIHSCAISYASLGYNCIIYNNISIVKIDFRSTGTFNSTFNFNISSSNLTIWQVIPLYYGGSMVIVNNSNEIDGWVFDDEGNWNMTLKFNNHTIKGLVGIFPNNSIWGFNYDDVTTITSLETDQTLSNFSTVQNFIYGSSTDYGNAYIKSTYPTKNLDIKPSGRESEFNITIDYSIPISLSTGNISIWQKNGGIVNNNNKDVLRQTISGLNSEFIKLSNDNKTVQVTILSSTFNQPDTSYYVLIDNGFVTDETGEILLGVKKNVWIVNTISSVEVEEYTNSDSKSTIMRFIPLGSKYYTSLNKSQKKEFINQFVLQLSSIIPCSPDRIYTHTKYQYDIEVPLKDRILFRVYIREISFSNGNYYKSNNGSTIKDTSALWIIDNLNMLIKNKTITGISQNNHTLWLDESYGTIRAPGLWERYRFILLGFLGGMIILITIYIIATRRSKDQHSKIQNIVIFVLVFISVDFGLDVTFIVARGKELEWLLPVSLTFFIIPIVINTIVSFFIITSEQTSNFQFLKWWTRYSNTGLIFFILSWVDIDFLNIMSSNFAGIRRFNAPLSFASTRFLLFIDLMLLLIEDVGQAIILIIYQKKTVLPHIVPILVLSSCLFVILIKLIYITSSFNRNKKTALKVGKAYEPDNNIGDDDGLQSIPPISPAPSVTSVHSKHPLKQKDESEDDGGESINDGKDSVGGEESYGEDEYDEEEGQKHLNVDIFETSSRESSPDTDAVIMGTDEEGNPIIKLRGPKEYKGPLLQNVPQVKLVKHAIVGDDKSEVDYGEIVDIGAGVRLSGTGIIGNTEDLLEREEIITFGDDDGDNDNGDDNGGVGASGDVSTREISQPPTIVIHSSSPTSDNNGNKGDDGDN</sequence>
<feature type="compositionally biased region" description="Acidic residues" evidence="1">
    <location>
        <begin position="1129"/>
        <end position="1139"/>
    </location>
</feature>
<feature type="compositionally biased region" description="Acidic residues" evidence="1">
    <location>
        <begin position="1013"/>
        <end position="1023"/>
    </location>
</feature>
<evidence type="ECO:0000313" key="4">
    <source>
        <dbReference type="EMBL" id="RHZ80333.1"/>
    </source>
</evidence>
<feature type="transmembrane region" description="Helical" evidence="2">
    <location>
        <begin position="801"/>
        <end position="825"/>
    </location>
</feature>
<reference evidence="4 5" key="1">
    <citation type="submission" date="2018-08" db="EMBL/GenBank/DDBJ databases">
        <title>Genome and evolution of the arbuscular mycorrhizal fungus Diversispora epigaea (formerly Glomus versiforme) and its bacterial endosymbionts.</title>
        <authorList>
            <person name="Sun X."/>
            <person name="Fei Z."/>
            <person name="Harrison M."/>
        </authorList>
    </citation>
    <scope>NUCLEOTIDE SEQUENCE [LARGE SCALE GENOMIC DNA]</scope>
    <source>
        <strain evidence="4 5">IT104</strain>
    </source>
</reference>
<feature type="region of interest" description="Disordered" evidence="1">
    <location>
        <begin position="959"/>
        <end position="1056"/>
    </location>
</feature>
<dbReference type="AlphaFoldDB" id="A0A397J5I9"/>
<dbReference type="Proteomes" id="UP000266861">
    <property type="component" value="Unassembled WGS sequence"/>
</dbReference>
<gene>
    <name evidence="4" type="ORF">Glove_137g124</name>
</gene>
<evidence type="ECO:0000256" key="3">
    <source>
        <dbReference type="SAM" id="SignalP"/>
    </source>
</evidence>